<organism evidence="1 2">
    <name type="scientific">Funneliformis caledonium</name>
    <dbReference type="NCBI Taxonomy" id="1117310"/>
    <lineage>
        <taxon>Eukaryota</taxon>
        <taxon>Fungi</taxon>
        <taxon>Fungi incertae sedis</taxon>
        <taxon>Mucoromycota</taxon>
        <taxon>Glomeromycotina</taxon>
        <taxon>Glomeromycetes</taxon>
        <taxon>Glomerales</taxon>
        <taxon>Glomeraceae</taxon>
        <taxon>Funneliformis</taxon>
    </lineage>
</organism>
<dbReference type="EMBL" id="CAJVPQ010000173">
    <property type="protein sequence ID" value="CAG8453613.1"/>
    <property type="molecule type" value="Genomic_DNA"/>
</dbReference>
<proteinExistence type="predicted"/>
<dbReference type="Proteomes" id="UP000789570">
    <property type="component" value="Unassembled WGS sequence"/>
</dbReference>
<comment type="caution">
    <text evidence="1">The sequence shown here is derived from an EMBL/GenBank/DDBJ whole genome shotgun (WGS) entry which is preliminary data.</text>
</comment>
<reference evidence="1" key="1">
    <citation type="submission" date="2021-06" db="EMBL/GenBank/DDBJ databases">
        <authorList>
            <person name="Kallberg Y."/>
            <person name="Tangrot J."/>
            <person name="Rosling A."/>
        </authorList>
    </citation>
    <scope>NUCLEOTIDE SEQUENCE</scope>
    <source>
        <strain evidence="1">UK204</strain>
    </source>
</reference>
<name>A0A9N8YX29_9GLOM</name>
<accession>A0A9N8YX29</accession>
<dbReference type="AlphaFoldDB" id="A0A9N8YX29"/>
<evidence type="ECO:0000313" key="1">
    <source>
        <dbReference type="EMBL" id="CAG8453613.1"/>
    </source>
</evidence>
<evidence type="ECO:0000313" key="2">
    <source>
        <dbReference type="Proteomes" id="UP000789570"/>
    </source>
</evidence>
<gene>
    <name evidence="1" type="ORF">FCALED_LOCUS1372</name>
</gene>
<sequence length="85" mass="9514">MLTSSTIVTFIKTVSEISASSMKRKFAVVVTVSTGSMYPIYHLNFQAWKTSGTGKNVHRKYKTLSRANKYANNLQVSAMYTKEIA</sequence>
<keyword evidence="2" id="KW-1185">Reference proteome</keyword>
<protein>
    <submittedName>
        <fullName evidence="1">16646_t:CDS:1</fullName>
    </submittedName>
</protein>